<dbReference type="GO" id="GO:0020037">
    <property type="term" value="F:heme binding"/>
    <property type="evidence" value="ECO:0007669"/>
    <property type="project" value="InterPro"/>
</dbReference>
<keyword evidence="2" id="KW-0964">Secreted</keyword>
<dbReference type="PRINTS" id="PR00457">
    <property type="entry name" value="ANPEROXIDASE"/>
</dbReference>
<reference evidence="7" key="1">
    <citation type="journal article" date="2018" name="PLoS Negl. Trop. Dis.">
        <title>Sialome diversity of ticks revealed by RNAseq of single tick salivary glands.</title>
        <authorList>
            <person name="Perner J."/>
            <person name="Kropackova S."/>
            <person name="Kopacek P."/>
            <person name="Ribeiro J.M."/>
        </authorList>
    </citation>
    <scope>NUCLEOTIDE SEQUENCE</scope>
    <source>
        <strain evidence="7">Siblings of single egg batch collected in Ceske Budejovice</strain>
        <tissue evidence="7">Salivary glands</tissue>
    </source>
</reference>
<sequence length="762" mass="87638">MPRRIFALSLFLVWALVQRQCLVAVAMESFGGEGNFISGGGHHTIATSDCALLLHRHYVHGMGRSPAPRFKDFFEAFKTSFVSAGPHEQVCIKYSDVNNAVREAKSRLNYIHPYRANEVLPEPRDIATTAELSLLVTKILATQFRMTHDEIMNGLPLIDTSRTEMWDMCPAHVKPIPCTVERYRSMDGRCNNIKHSSWGVTNTPFVRFLPALYSDGIQGPRQAVDGGQLPNARGISSFVHRDYDHPNRQLSILVMSWGQFIDHDLTLAAPPRDERDLDFVCCGVPPKFQHPLCMTIEVPREDPFYGKYRRTCIEFKRSLAGQRPGCALGPRTHINILTHSIDANFIYGSSDDLSRRLRSFSRGQLRTWDRFREVGLKPLLPPESENPERDCIGRPRRLFCFLAGDERVNEQIHLTVLHTFYVRDHNRAAMELSRLNPHWDDDRIYHETRHIMAAAVQYITYNEFLPMALGEDLMVRYNLTLLKDGYWHGYDPEVNLALSNSFQSAAFRFGHTFIQGMVRRYNKFHEFIGEDLLRNLLRHPFIVYEPGKLDELAGGLINTPAQTYDPFVTQEVTNHLFQNPEEPFGKDLISINLQRAREHGVPGYNSFREWCGLPRAHAFADLEPWLSNGTAFRYSQIYKHPDDIDLWSGGISERTLPGGMIGPTFACIIARQFSNLRRGDRFWFENPGLPSSFTPEQLQEIRKATQSKIICENGDDIPTIQLWVMRLPHRIYNPRFRCEDIPGIDLRYWQEDPVHGGYSFKK</sequence>
<evidence type="ECO:0000313" key="7">
    <source>
        <dbReference type="EMBL" id="JAR89782.1"/>
    </source>
</evidence>
<evidence type="ECO:0000256" key="6">
    <source>
        <dbReference type="SAM" id="SignalP"/>
    </source>
</evidence>
<keyword evidence="5" id="KW-0479">Metal-binding</keyword>
<dbReference type="PANTHER" id="PTHR11475:SF106">
    <property type="entry name" value="CURLY SU"/>
    <property type="match status" value="1"/>
</dbReference>
<feature type="binding site" description="axial binding residue" evidence="5">
    <location>
        <position position="511"/>
    </location>
    <ligand>
        <name>heme b</name>
        <dbReference type="ChEBI" id="CHEBI:60344"/>
    </ligand>
    <ligandPart>
        <name>Fe</name>
        <dbReference type="ChEBI" id="CHEBI:18248"/>
    </ligandPart>
</feature>
<dbReference type="GO" id="GO:0006979">
    <property type="term" value="P:response to oxidative stress"/>
    <property type="evidence" value="ECO:0007669"/>
    <property type="project" value="InterPro"/>
</dbReference>
<dbReference type="PANTHER" id="PTHR11475">
    <property type="entry name" value="OXIDASE/PEROXIDASE"/>
    <property type="match status" value="1"/>
</dbReference>
<keyword evidence="5" id="KW-0408">Iron</keyword>
<dbReference type="SUPFAM" id="SSF48113">
    <property type="entry name" value="Heme-dependent peroxidases"/>
    <property type="match status" value="1"/>
</dbReference>
<dbReference type="GO" id="GO:0046872">
    <property type="term" value="F:metal ion binding"/>
    <property type="evidence" value="ECO:0007669"/>
    <property type="project" value="UniProtKB-KW"/>
</dbReference>
<organism evidence="7">
    <name type="scientific">Ixodes ricinus</name>
    <name type="common">Common tick</name>
    <name type="synonym">Acarus ricinus</name>
    <dbReference type="NCBI Taxonomy" id="34613"/>
    <lineage>
        <taxon>Eukaryota</taxon>
        <taxon>Metazoa</taxon>
        <taxon>Ecdysozoa</taxon>
        <taxon>Arthropoda</taxon>
        <taxon>Chelicerata</taxon>
        <taxon>Arachnida</taxon>
        <taxon>Acari</taxon>
        <taxon>Parasitiformes</taxon>
        <taxon>Ixodida</taxon>
        <taxon>Ixodoidea</taxon>
        <taxon>Ixodidae</taxon>
        <taxon>Ixodinae</taxon>
        <taxon>Ixodes</taxon>
    </lineage>
</organism>
<dbReference type="InterPro" id="IPR037120">
    <property type="entry name" value="Haem_peroxidase_sf_animal"/>
</dbReference>
<feature type="signal peptide" evidence="6">
    <location>
        <begin position="1"/>
        <end position="19"/>
    </location>
</feature>
<evidence type="ECO:0000256" key="3">
    <source>
        <dbReference type="ARBA" id="ARBA00022559"/>
    </source>
</evidence>
<comment type="subcellular location">
    <subcellularLocation>
        <location evidence="1">Secreted</location>
    </subcellularLocation>
</comment>
<dbReference type="CDD" id="cd09823">
    <property type="entry name" value="peroxinectin_like"/>
    <property type="match status" value="1"/>
</dbReference>
<dbReference type="InterPro" id="IPR019791">
    <property type="entry name" value="Haem_peroxidase_animal"/>
</dbReference>
<name>A0A147BH55_IXORI</name>
<proteinExistence type="predicted"/>
<keyword evidence="3 7" id="KW-0575">Peroxidase</keyword>
<dbReference type="GO" id="GO:0004601">
    <property type="term" value="F:peroxidase activity"/>
    <property type="evidence" value="ECO:0007669"/>
    <property type="project" value="UniProtKB-KW"/>
</dbReference>
<dbReference type="GO" id="GO:0005576">
    <property type="term" value="C:extracellular region"/>
    <property type="evidence" value="ECO:0007669"/>
    <property type="project" value="UniProtKB-SubCell"/>
</dbReference>
<keyword evidence="4 6" id="KW-0732">Signal</keyword>
<dbReference type="FunFam" id="1.10.640.10:FF:000003">
    <property type="entry name" value="chorion peroxidase"/>
    <property type="match status" value="1"/>
</dbReference>
<protein>
    <submittedName>
        <fullName evidence="7">Putative oxidase/peroxidase</fullName>
    </submittedName>
</protein>
<dbReference type="EMBL" id="GEGO01005622">
    <property type="protein sequence ID" value="JAR89782.1"/>
    <property type="molecule type" value="Transcribed_RNA"/>
</dbReference>
<dbReference type="PROSITE" id="PS50292">
    <property type="entry name" value="PEROXIDASE_3"/>
    <property type="match status" value="1"/>
</dbReference>
<dbReference type="Gene3D" id="1.10.640.10">
    <property type="entry name" value="Haem peroxidase domain superfamily, animal type"/>
    <property type="match status" value="1"/>
</dbReference>
<evidence type="ECO:0000256" key="1">
    <source>
        <dbReference type="ARBA" id="ARBA00004613"/>
    </source>
</evidence>
<evidence type="ECO:0000256" key="2">
    <source>
        <dbReference type="ARBA" id="ARBA00022525"/>
    </source>
</evidence>
<keyword evidence="5" id="KW-0349">Heme</keyword>
<keyword evidence="3 7" id="KW-0560">Oxidoreductase</keyword>
<evidence type="ECO:0000256" key="5">
    <source>
        <dbReference type="PIRSR" id="PIRSR619791-2"/>
    </source>
</evidence>
<dbReference type="Pfam" id="PF03098">
    <property type="entry name" value="An_peroxidase"/>
    <property type="match status" value="1"/>
</dbReference>
<feature type="chain" id="PRO_5007542356" evidence="6">
    <location>
        <begin position="20"/>
        <end position="762"/>
    </location>
</feature>
<dbReference type="InterPro" id="IPR010255">
    <property type="entry name" value="Haem_peroxidase_sf"/>
</dbReference>
<dbReference type="AlphaFoldDB" id="A0A147BH55"/>
<accession>A0A147BH55</accession>
<evidence type="ECO:0000256" key="4">
    <source>
        <dbReference type="ARBA" id="ARBA00022729"/>
    </source>
</evidence>